<organism evidence="3 4">
    <name type="scientific">Adonisia turfae CCMR0081</name>
    <dbReference type="NCBI Taxonomy" id="2292702"/>
    <lineage>
        <taxon>Bacteria</taxon>
        <taxon>Bacillati</taxon>
        <taxon>Cyanobacteriota</taxon>
        <taxon>Adonisia</taxon>
        <taxon>Adonisia turfae</taxon>
    </lineage>
</organism>
<dbReference type="Proteomes" id="UP000481033">
    <property type="component" value="Unassembled WGS sequence"/>
</dbReference>
<protein>
    <submittedName>
        <fullName evidence="3">S-layer family protein</fullName>
    </submittedName>
</protein>
<dbReference type="InterPro" id="IPR008638">
    <property type="entry name" value="FhaB/CdiA-like_TPS"/>
</dbReference>
<dbReference type="NCBIfam" id="TIGR01901">
    <property type="entry name" value="adhes_NPXG"/>
    <property type="match status" value="1"/>
</dbReference>
<dbReference type="AlphaFoldDB" id="A0A6M0RNF3"/>
<comment type="caution">
    <text evidence="3">The sequence shown here is derived from an EMBL/GenBank/DDBJ whole genome shotgun (WGS) entry which is preliminary data.</text>
</comment>
<name>A0A6M0RNF3_9CYAN</name>
<gene>
    <name evidence="3" type="ORF">DXZ20_19530</name>
</gene>
<feature type="domain" description="Filamentous haemagglutinin FhaB/tRNA nuclease CdiA-like TPS" evidence="2">
    <location>
        <begin position="52"/>
        <end position="165"/>
    </location>
</feature>
<evidence type="ECO:0000256" key="1">
    <source>
        <dbReference type="SAM" id="MobiDB-lite"/>
    </source>
</evidence>
<evidence type="ECO:0000313" key="4">
    <source>
        <dbReference type="Proteomes" id="UP000481033"/>
    </source>
</evidence>
<keyword evidence="4" id="KW-1185">Reference proteome</keyword>
<dbReference type="InterPro" id="IPR012334">
    <property type="entry name" value="Pectin_lyas_fold"/>
</dbReference>
<dbReference type="SUPFAM" id="SSF51126">
    <property type="entry name" value="Pectin lyase-like"/>
    <property type="match status" value="4"/>
</dbReference>
<dbReference type="RefSeq" id="WP_163699948.1">
    <property type="nucleotide sequence ID" value="NZ_QXHD01000004.1"/>
</dbReference>
<dbReference type="EMBL" id="QXHD01000004">
    <property type="protein sequence ID" value="NEZ57797.1"/>
    <property type="molecule type" value="Genomic_DNA"/>
</dbReference>
<accession>A0A6M0RNF3</accession>
<proteinExistence type="predicted"/>
<evidence type="ECO:0000313" key="3">
    <source>
        <dbReference type="EMBL" id="NEZ57797.1"/>
    </source>
</evidence>
<feature type="region of interest" description="Disordered" evidence="1">
    <location>
        <begin position="973"/>
        <end position="995"/>
    </location>
</feature>
<sequence>MSRLVMPRRVIPRLDWSTKLTGYSWVMATLLSALAPSGIVPAAQAQTQDPIVPDNTTNSVVPKGCTTCPITGGILSDDSQTLFHSFQQFSVPTGGAALFLNDPSLSTIITRVTGGQRSDIDGAIAAQGNADLFLLNPNGVIFGPNAVLQVPGSFIASSADSVVFANGDVFSAATANAPPLLTVSTPVGLQLGTTPGDILVEGSGDFPPTRPGLFVSPGHTLALLGGDVRVVGGTVSAPSGRLEIGSAAQGTVRLRPVTNGFDLQYNTVSRFGAIDLSQGALLNTSGPGAGDIDLRGQTVLVEDGSQVLAVTQGPLSGGDLRIRATDSVTVQGESANGQIISRLSTDTIGDGMGGDLIVDTRQLQVRDRGLLSASTAGNGAGGNLILRASDSIELSGTGFQSLQTLIIGALQGTLDISAAESGLLAGSDGAGAAGQLRIDTPQLRLQDGALISTTTSGNGAGGDAFIKTTESVEIIGSIILTGTLQGTTQDAGDLTLDTQRLVLRDGGLLQTITFGAGDGGELIVNATESVELLDTPVGAVAPTGIFANSIFGTGSGGNITVNTQEFTMTGGAQVSNQTGAFLGNAVIPLGGPAGDVILNVGGTTEIIGLSPNGRFGSGPGTSSFSGAPAGDVILNTGNLFIRDGANISTTTFSDGLGGTLTVNVTDVLEISGTGTRQPLGVIVELPSSLVSSSGRDDFPGLVGNGAAGELQVTAGELIIRDGGAIAINSQGPGDAGTLNATANLIRLENGGTINAATTTGAGGNIELQTPILLLRQGSNINTDAGNADGGNIDIDTVFLIALENSDITANAQQGRGGRVSITAQNILGTAFRENLTPASDITATSALGPEFSGVVDLNTPELEPDSGLVELPATINDPTDQIVAGCAADSNNSFVIGGQNGLPTNPTQRLQTSGGWQDLRFLNDVDAATTSAPESETVIIEGPTISNSQPMLEASYAQVNDNGQIVLAAKTHDPSRFNSQHDPSGECAAHRYNSP</sequence>
<dbReference type="Pfam" id="PF05860">
    <property type="entry name" value="TPS"/>
    <property type="match status" value="1"/>
</dbReference>
<dbReference type="SMART" id="SM00912">
    <property type="entry name" value="Haemagg_act"/>
    <property type="match status" value="1"/>
</dbReference>
<dbReference type="Gene3D" id="2.160.20.10">
    <property type="entry name" value="Single-stranded right-handed beta-helix, Pectin lyase-like"/>
    <property type="match status" value="2"/>
</dbReference>
<reference evidence="3 4" key="1">
    <citation type="journal article" date="2020" name="Microb. Ecol.">
        <title>Ecogenomics of the Marine Benthic Filamentous Cyanobacterium Adonisia.</title>
        <authorList>
            <person name="Walter J.M."/>
            <person name="Coutinho F.H."/>
            <person name="Leomil L."/>
            <person name="Hargreaves P.I."/>
            <person name="Campeao M.E."/>
            <person name="Vieira V.V."/>
            <person name="Silva B.S."/>
            <person name="Fistarol G.O."/>
            <person name="Salomon P.S."/>
            <person name="Sawabe T."/>
            <person name="Mino S."/>
            <person name="Hosokawa M."/>
            <person name="Miyashita H."/>
            <person name="Maruyama F."/>
            <person name="van Verk M.C."/>
            <person name="Dutilh B.E."/>
            <person name="Thompson C.C."/>
            <person name="Thompson F.L."/>
        </authorList>
    </citation>
    <scope>NUCLEOTIDE SEQUENCE [LARGE SCALE GENOMIC DNA]</scope>
    <source>
        <strain evidence="3 4">CCMR0081</strain>
    </source>
</reference>
<evidence type="ECO:0000259" key="2">
    <source>
        <dbReference type="SMART" id="SM00912"/>
    </source>
</evidence>
<dbReference type="InterPro" id="IPR011050">
    <property type="entry name" value="Pectin_lyase_fold/virulence"/>
</dbReference>